<accession>A0A0C2GBA7</accession>
<reference evidence="2" key="1">
    <citation type="journal article" date="2015" name="Chem. Biol.">
        <title>Structure, bioactivity, and resistance mechanism of streptomonomicin, an unusual lasso Peptide from an understudied halophilic actinomycete.</title>
        <authorList>
            <person name="Metelev M."/>
            <person name="Tietz J.I."/>
            <person name="Melby J.O."/>
            <person name="Blair P.M."/>
            <person name="Zhu L."/>
            <person name="Livnat I."/>
            <person name="Severinov K."/>
            <person name="Mitchell D.A."/>
        </authorList>
    </citation>
    <scope>NUCLEOTIDE SEQUENCE [LARGE SCALE GENOMIC DNA]</scope>
    <source>
        <strain evidence="2">YIM 90003</strain>
    </source>
</reference>
<name>A0A0C2GBA7_9ACTN</name>
<dbReference type="Proteomes" id="UP000031675">
    <property type="component" value="Unassembled WGS sequence"/>
</dbReference>
<organism evidence="1 2">
    <name type="scientific">Streptomonospora alba</name>
    <dbReference type="NCBI Taxonomy" id="183763"/>
    <lineage>
        <taxon>Bacteria</taxon>
        <taxon>Bacillati</taxon>
        <taxon>Actinomycetota</taxon>
        <taxon>Actinomycetes</taxon>
        <taxon>Streptosporangiales</taxon>
        <taxon>Nocardiopsidaceae</taxon>
        <taxon>Streptomonospora</taxon>
    </lineage>
</organism>
<dbReference type="AlphaFoldDB" id="A0A0C2GBA7"/>
<protein>
    <submittedName>
        <fullName evidence="1">Uncharacterized protein</fullName>
    </submittedName>
</protein>
<evidence type="ECO:0000313" key="1">
    <source>
        <dbReference type="EMBL" id="KII00629.1"/>
    </source>
</evidence>
<dbReference type="EMBL" id="JROO01000001">
    <property type="protein sequence ID" value="KII00629.1"/>
    <property type="molecule type" value="Genomic_DNA"/>
</dbReference>
<comment type="caution">
    <text evidence="1">The sequence shown here is derived from an EMBL/GenBank/DDBJ whole genome shotgun (WGS) entry which is preliminary data.</text>
</comment>
<sequence length="66" mass="7467">MAMTLRLTDAEDQALTEQAAREHRSKQEVARAAILEYTSRRVRKRDDLLAKIGRENAGALERLADS</sequence>
<dbReference type="OrthoDB" id="8907023at2"/>
<proteinExistence type="predicted"/>
<keyword evidence="2" id="KW-1185">Reference proteome</keyword>
<gene>
    <name evidence="1" type="ORF">LP52_00560</name>
</gene>
<evidence type="ECO:0000313" key="2">
    <source>
        <dbReference type="Proteomes" id="UP000031675"/>
    </source>
</evidence>
<dbReference type="RefSeq" id="WP_040269714.1">
    <property type="nucleotide sequence ID" value="NZ_JROO01000001.1"/>
</dbReference>